<dbReference type="PROSITE" id="PS50043">
    <property type="entry name" value="HTH_LUXR_2"/>
    <property type="match status" value="1"/>
</dbReference>
<dbReference type="PANTHER" id="PTHR34293">
    <property type="entry name" value="HTH-TYPE TRANSCRIPTIONAL REGULATOR TRMBL2"/>
    <property type="match status" value="1"/>
</dbReference>
<dbReference type="Pfam" id="PF00196">
    <property type="entry name" value="GerE"/>
    <property type="match status" value="1"/>
</dbReference>
<dbReference type="PANTHER" id="PTHR34293:SF1">
    <property type="entry name" value="HTH-TYPE TRANSCRIPTIONAL REGULATOR TRMBL2"/>
    <property type="match status" value="1"/>
</dbReference>
<dbReference type="AlphaFoldDB" id="A0A8J3VR51"/>
<dbReference type="RefSeq" id="WP_203919364.1">
    <property type="nucleotide sequence ID" value="NZ_BONZ01000037.1"/>
</dbReference>
<dbReference type="SMART" id="SM00421">
    <property type="entry name" value="HTH_LUXR"/>
    <property type="match status" value="1"/>
</dbReference>
<gene>
    <name evidence="2" type="ORF">Raf01_39040</name>
</gene>
<dbReference type="InterPro" id="IPR051797">
    <property type="entry name" value="TrmB-like"/>
</dbReference>
<dbReference type="CDD" id="cd06170">
    <property type="entry name" value="LuxR_C_like"/>
    <property type="match status" value="1"/>
</dbReference>
<reference evidence="2" key="1">
    <citation type="submission" date="2021-01" db="EMBL/GenBank/DDBJ databases">
        <title>Whole genome shotgun sequence of Rugosimonospora africana NBRC 104875.</title>
        <authorList>
            <person name="Komaki H."/>
            <person name="Tamura T."/>
        </authorList>
    </citation>
    <scope>NUCLEOTIDE SEQUENCE</scope>
    <source>
        <strain evidence="2">NBRC 104875</strain>
    </source>
</reference>
<dbReference type="InterPro" id="IPR016032">
    <property type="entry name" value="Sig_transdc_resp-reg_C-effctor"/>
</dbReference>
<name>A0A8J3VR51_9ACTN</name>
<dbReference type="SUPFAM" id="SSF46894">
    <property type="entry name" value="C-terminal effector domain of the bipartite response regulators"/>
    <property type="match status" value="1"/>
</dbReference>
<dbReference type="InterPro" id="IPR036388">
    <property type="entry name" value="WH-like_DNA-bd_sf"/>
</dbReference>
<accession>A0A8J3VR51</accession>
<dbReference type="Proteomes" id="UP000642748">
    <property type="component" value="Unassembled WGS sequence"/>
</dbReference>
<protein>
    <submittedName>
        <fullName evidence="2">Transcriptional regulator</fullName>
    </submittedName>
</protein>
<dbReference type="InterPro" id="IPR000792">
    <property type="entry name" value="Tscrpt_reg_LuxR_C"/>
</dbReference>
<dbReference type="Gene3D" id="1.10.10.10">
    <property type="entry name" value="Winged helix-like DNA-binding domain superfamily/Winged helix DNA-binding domain"/>
    <property type="match status" value="1"/>
</dbReference>
<evidence type="ECO:0000313" key="3">
    <source>
        <dbReference type="Proteomes" id="UP000642748"/>
    </source>
</evidence>
<dbReference type="GO" id="GO:0006355">
    <property type="term" value="P:regulation of DNA-templated transcription"/>
    <property type="evidence" value="ECO:0007669"/>
    <property type="project" value="InterPro"/>
</dbReference>
<evidence type="ECO:0000259" key="1">
    <source>
        <dbReference type="PROSITE" id="PS50043"/>
    </source>
</evidence>
<organism evidence="2 3">
    <name type="scientific">Rugosimonospora africana</name>
    <dbReference type="NCBI Taxonomy" id="556532"/>
    <lineage>
        <taxon>Bacteria</taxon>
        <taxon>Bacillati</taxon>
        <taxon>Actinomycetota</taxon>
        <taxon>Actinomycetes</taxon>
        <taxon>Micromonosporales</taxon>
        <taxon>Micromonosporaceae</taxon>
        <taxon>Rugosimonospora</taxon>
    </lineage>
</organism>
<dbReference type="EMBL" id="BONZ01000037">
    <property type="protein sequence ID" value="GIH15732.1"/>
    <property type="molecule type" value="Genomic_DNA"/>
</dbReference>
<evidence type="ECO:0000313" key="2">
    <source>
        <dbReference type="EMBL" id="GIH15732.1"/>
    </source>
</evidence>
<keyword evidence="3" id="KW-1185">Reference proteome</keyword>
<dbReference type="GO" id="GO:0003677">
    <property type="term" value="F:DNA binding"/>
    <property type="evidence" value="ECO:0007669"/>
    <property type="project" value="InterPro"/>
</dbReference>
<sequence length="316" mass="34225">MLDNLVSRRAFELYQRLLAGEHHMLKACSSTPEKLDGAARELLDAGLARVQDGTPPLLVSVAPALAAQTVLGQMSARISSWQDETASIVRQLIRLQRDALRVGGYPIQELAEVVTDPTQVLSLVDDIQLGARHELLSLDTTASAGSACHPRVSPAIEHPPPVWRTVFSTDFTTPEFSWVIDSTLTGGGAVRISAGLPMKLLIADRARALVPLDESGSAGVVLFRSPTVIGALAELFQSLWERATPYPPERERPDGLTPYQRHVLSLLATGCKDEEIAARTHVSIRTVRRNVAAILDHLGMATRFAAGVQAAKRGWI</sequence>
<feature type="domain" description="HTH luxR-type" evidence="1">
    <location>
        <begin position="249"/>
        <end position="314"/>
    </location>
</feature>
<comment type="caution">
    <text evidence="2">The sequence shown here is derived from an EMBL/GenBank/DDBJ whole genome shotgun (WGS) entry which is preliminary data.</text>
</comment>
<proteinExistence type="predicted"/>